<dbReference type="GeneID" id="101862132"/>
<evidence type="ECO:0000256" key="1">
    <source>
        <dbReference type="SAM" id="MobiDB-lite"/>
    </source>
</evidence>
<feature type="region of interest" description="Disordered" evidence="1">
    <location>
        <begin position="249"/>
        <end position="278"/>
    </location>
</feature>
<feature type="compositionally biased region" description="Basic and acidic residues" evidence="1">
    <location>
        <begin position="254"/>
        <end position="278"/>
    </location>
</feature>
<accession>A0ABM0JZ76</accession>
<reference evidence="3" key="1">
    <citation type="submission" date="2025-08" db="UniProtKB">
        <authorList>
            <consortium name="RefSeq"/>
        </authorList>
    </citation>
    <scope>IDENTIFICATION</scope>
</reference>
<proteinExistence type="predicted"/>
<evidence type="ECO:0000313" key="3">
    <source>
        <dbReference type="RefSeq" id="XP_005105004.1"/>
    </source>
</evidence>
<sequence>MNEGAEDFPDSRGKESVLVNRKVKNLPVTSFMILNNTLKNRKIVRDQDVAVPQQWRWKWLHERVSLEGTPHLYGDAFVKVDQPGFVLCRWCVAGINYSHRGRTALADHVKSNKHMEELAVRTDITGRVKSERDLPDLEDRVVEMEAMIRSVIAEHNLPSSVGPLFVDLARQCCRDPEALAKVDLGHAHHCYKVVVDVEGKISPQTLLSLHSKTLSINITELSDLKITVCLDNDFSNDVQGNAAKSIINDGSSTVKDKTHGSNQDSSREKNNGDKSSVKNADEEDWCFAVIVNSVSGNDAKTLDIFHLADIQARSIDSKMMFEALCEVYSHYEMSWANVLSVMWESAAVEDSQRVDLLKMIRENKCPHVKDGAYAKNTMALNLEKQKLAENRHSAKSIWNGEVVQWSSPVSVPNQQRAVHNAALPGMTSASLNGCQSLAQKSLQLLDSQGAVATNSSRPPSDVPKLVIDFQGAQFQRNLSQQQHHVSQQAILQNYPCSGPMVVHISSTSSSALNDGGMSCQASAQGIQAGTAGNLTTFSGNYTQQQSTQMNMVASSTCPTSHSQHYSILGQDPLEDLASVAQEHDCTSLGIQTAAQGLQALSQGFHGVGSSSYAIRGYQQQQQPLSHDPQGPPYQQMPHSQ</sequence>
<dbReference type="Proteomes" id="UP000694888">
    <property type="component" value="Unplaced"/>
</dbReference>
<keyword evidence="2" id="KW-1185">Reference proteome</keyword>
<dbReference type="RefSeq" id="XP_005105004.1">
    <property type="nucleotide sequence ID" value="XM_005104947.3"/>
</dbReference>
<feature type="region of interest" description="Disordered" evidence="1">
    <location>
        <begin position="618"/>
        <end position="640"/>
    </location>
</feature>
<name>A0ABM0JZ76_APLCA</name>
<gene>
    <name evidence="3" type="primary">LOC101862132</name>
</gene>
<protein>
    <submittedName>
        <fullName evidence="3">Uncharacterized protein LOC101862132</fullName>
    </submittedName>
</protein>
<evidence type="ECO:0000313" key="2">
    <source>
        <dbReference type="Proteomes" id="UP000694888"/>
    </source>
</evidence>
<organism evidence="2 3">
    <name type="scientific">Aplysia californica</name>
    <name type="common">California sea hare</name>
    <dbReference type="NCBI Taxonomy" id="6500"/>
    <lineage>
        <taxon>Eukaryota</taxon>
        <taxon>Metazoa</taxon>
        <taxon>Spiralia</taxon>
        <taxon>Lophotrochozoa</taxon>
        <taxon>Mollusca</taxon>
        <taxon>Gastropoda</taxon>
        <taxon>Heterobranchia</taxon>
        <taxon>Euthyneura</taxon>
        <taxon>Tectipleura</taxon>
        <taxon>Aplysiida</taxon>
        <taxon>Aplysioidea</taxon>
        <taxon>Aplysiidae</taxon>
        <taxon>Aplysia</taxon>
    </lineage>
</organism>